<evidence type="ECO:0000313" key="2">
    <source>
        <dbReference type="Proteomes" id="UP000054359"/>
    </source>
</evidence>
<accession>A0A087SX93</accession>
<feature type="non-terminal residue" evidence="1">
    <location>
        <position position="73"/>
    </location>
</feature>
<dbReference type="EMBL" id="KK112380">
    <property type="protein sequence ID" value="KFM57482.1"/>
    <property type="molecule type" value="Genomic_DNA"/>
</dbReference>
<dbReference type="AlphaFoldDB" id="A0A087SX93"/>
<reference evidence="1 2" key="1">
    <citation type="submission" date="2013-11" db="EMBL/GenBank/DDBJ databases">
        <title>Genome sequencing of Stegodyphus mimosarum.</title>
        <authorList>
            <person name="Bechsgaard J."/>
        </authorList>
    </citation>
    <scope>NUCLEOTIDE SEQUENCE [LARGE SCALE GENOMIC DNA]</scope>
</reference>
<keyword evidence="2" id="KW-1185">Reference proteome</keyword>
<dbReference type="OrthoDB" id="185373at2759"/>
<evidence type="ECO:0000313" key="1">
    <source>
        <dbReference type="EMBL" id="KFM57482.1"/>
    </source>
</evidence>
<dbReference type="STRING" id="407821.A0A087SX93"/>
<protein>
    <submittedName>
        <fullName evidence="1">Protein PTCD3-like protein, mitochondrial</fullName>
    </submittedName>
</protein>
<proteinExistence type="predicted"/>
<sequence>MDKVMEVYEKYVPNTYTPEPSVTLSILQAIHFSGAYKYLPRLASDVLVFEQSDRENILTLLTEAAATMKHEDQ</sequence>
<gene>
    <name evidence="1" type="ORF">X975_24079</name>
</gene>
<dbReference type="Proteomes" id="UP000054359">
    <property type="component" value="Unassembled WGS sequence"/>
</dbReference>
<organism evidence="1 2">
    <name type="scientific">Stegodyphus mimosarum</name>
    <name type="common">African social velvet spider</name>
    <dbReference type="NCBI Taxonomy" id="407821"/>
    <lineage>
        <taxon>Eukaryota</taxon>
        <taxon>Metazoa</taxon>
        <taxon>Ecdysozoa</taxon>
        <taxon>Arthropoda</taxon>
        <taxon>Chelicerata</taxon>
        <taxon>Arachnida</taxon>
        <taxon>Araneae</taxon>
        <taxon>Araneomorphae</taxon>
        <taxon>Entelegynae</taxon>
        <taxon>Eresoidea</taxon>
        <taxon>Eresidae</taxon>
        <taxon>Stegodyphus</taxon>
    </lineage>
</organism>
<name>A0A087SX93_STEMI</name>